<evidence type="ECO:0000313" key="4">
    <source>
        <dbReference type="EMBL" id="KAF0292286.1"/>
    </source>
</evidence>
<keyword evidence="5" id="KW-1185">Reference proteome</keyword>
<dbReference type="InterPro" id="IPR018247">
    <property type="entry name" value="EF_Hand_1_Ca_BS"/>
</dbReference>
<feature type="region of interest" description="Disordered" evidence="2">
    <location>
        <begin position="1"/>
        <end position="26"/>
    </location>
</feature>
<protein>
    <recommendedName>
        <fullName evidence="3">EF-hand domain-containing protein</fullName>
    </recommendedName>
</protein>
<organism evidence="4 5">
    <name type="scientific">Amphibalanus amphitrite</name>
    <name type="common">Striped barnacle</name>
    <name type="synonym">Balanus amphitrite</name>
    <dbReference type="NCBI Taxonomy" id="1232801"/>
    <lineage>
        <taxon>Eukaryota</taxon>
        <taxon>Metazoa</taxon>
        <taxon>Ecdysozoa</taxon>
        <taxon>Arthropoda</taxon>
        <taxon>Crustacea</taxon>
        <taxon>Multicrustacea</taxon>
        <taxon>Cirripedia</taxon>
        <taxon>Thoracica</taxon>
        <taxon>Thoracicalcarea</taxon>
        <taxon>Balanomorpha</taxon>
        <taxon>Balanoidea</taxon>
        <taxon>Balanidae</taxon>
        <taxon>Amphibalaninae</taxon>
        <taxon>Amphibalanus</taxon>
    </lineage>
</organism>
<proteinExistence type="predicted"/>
<comment type="caution">
    <text evidence="4">The sequence shown here is derived from an EMBL/GenBank/DDBJ whole genome shotgun (WGS) entry which is preliminary data.</text>
</comment>
<dbReference type="EMBL" id="VIIS01001824">
    <property type="protein sequence ID" value="KAF0292286.1"/>
    <property type="molecule type" value="Genomic_DNA"/>
</dbReference>
<dbReference type="InterPro" id="IPR011992">
    <property type="entry name" value="EF-hand-dom_pair"/>
</dbReference>
<evidence type="ECO:0000259" key="3">
    <source>
        <dbReference type="PROSITE" id="PS50222"/>
    </source>
</evidence>
<reference evidence="4 5" key="1">
    <citation type="submission" date="2019-07" db="EMBL/GenBank/DDBJ databases">
        <title>Draft genome assembly of a fouling barnacle, Amphibalanus amphitrite (Darwin, 1854): The first reference genome for Thecostraca.</title>
        <authorList>
            <person name="Kim W."/>
        </authorList>
    </citation>
    <scope>NUCLEOTIDE SEQUENCE [LARGE SCALE GENOMIC DNA]</scope>
    <source>
        <strain evidence="4">SNU_AA5</strain>
        <tissue evidence="4">Soma without cirri and trophi</tissue>
    </source>
</reference>
<dbReference type="Proteomes" id="UP000440578">
    <property type="component" value="Unassembled WGS sequence"/>
</dbReference>
<keyword evidence="1" id="KW-0106">Calcium</keyword>
<accession>A0A6A4VCQ9</accession>
<sequence length="176" mass="19959">MKPVSPALLTGRHAESSPSPQPIITDTPRKFFTSVGDKMGNVVDGTTHSKLSPFQKEKLLHEFFVFFDRDKNGRLTFSDFCLLRDHICQLSGWQPGSAKRRHAEDLFLHMWHDLQLQADVDHDDVITANEWGSGESLSFDYFCHLAEQYYLSNDPADAGNFLTGKLDFVAGEYSEM</sequence>
<feature type="domain" description="EF-hand" evidence="3">
    <location>
        <begin position="55"/>
        <end position="90"/>
    </location>
</feature>
<dbReference type="GO" id="GO:0005509">
    <property type="term" value="F:calcium ion binding"/>
    <property type="evidence" value="ECO:0007669"/>
    <property type="project" value="InterPro"/>
</dbReference>
<dbReference type="OrthoDB" id="6379821at2759"/>
<dbReference type="PROSITE" id="PS50222">
    <property type="entry name" value="EF_HAND_2"/>
    <property type="match status" value="1"/>
</dbReference>
<dbReference type="SUPFAM" id="SSF47473">
    <property type="entry name" value="EF-hand"/>
    <property type="match status" value="1"/>
</dbReference>
<dbReference type="AlphaFoldDB" id="A0A6A4VCQ9"/>
<dbReference type="Gene3D" id="1.10.238.10">
    <property type="entry name" value="EF-hand"/>
    <property type="match status" value="1"/>
</dbReference>
<dbReference type="PROSITE" id="PS00018">
    <property type="entry name" value="EF_HAND_1"/>
    <property type="match status" value="1"/>
</dbReference>
<evidence type="ECO:0000313" key="5">
    <source>
        <dbReference type="Proteomes" id="UP000440578"/>
    </source>
</evidence>
<dbReference type="InterPro" id="IPR002048">
    <property type="entry name" value="EF_hand_dom"/>
</dbReference>
<name>A0A6A4VCQ9_AMPAM</name>
<evidence type="ECO:0000256" key="1">
    <source>
        <dbReference type="ARBA" id="ARBA00022837"/>
    </source>
</evidence>
<evidence type="ECO:0000256" key="2">
    <source>
        <dbReference type="SAM" id="MobiDB-lite"/>
    </source>
</evidence>
<gene>
    <name evidence="4" type="ORF">FJT64_009713</name>
</gene>